<evidence type="ECO:0000313" key="2">
    <source>
        <dbReference type="EMBL" id="KIO01050.1"/>
    </source>
</evidence>
<dbReference type="OrthoDB" id="3271131at2759"/>
<sequence>MSEHRMIRIAGYLAQIPLLDLTHYTARPYALSDIQVMKIYTHRLFGPHFYPSVETTLPPAQWSSVHRTDSPSIYGAETRILEEVPLPHVDSGSTYMASNAQGHVGRPVANPRHALISHRPTKRSASPIPGPSTPAKKARIRTSLPSPPSPPPKPRPPPYSASSPTFARAYKFGTEDNDPDASWSTFSAAKLGKRTAALGSGANKARNGPSSGIKKSGAFRLPGVGPGRRAKVGKATDGPSLPPQNEQKRRVITYLPPPPQMSKAEAGGPSDKETESQHAKRGLHTSTRGRKDSIIECHVLSDSEAKIGASVTAAKHQELDDNNLGTAVPLTDSDDVTLVGEDHDLYESSPPATVPFDIDDVCVRYPHVRADLKKVCAFLLYDMISPCPRDVYVIHREVRIDCTLFHIYQ</sequence>
<proteinExistence type="predicted"/>
<organism evidence="2 3">
    <name type="scientific">Pisolithus tinctorius Marx 270</name>
    <dbReference type="NCBI Taxonomy" id="870435"/>
    <lineage>
        <taxon>Eukaryota</taxon>
        <taxon>Fungi</taxon>
        <taxon>Dikarya</taxon>
        <taxon>Basidiomycota</taxon>
        <taxon>Agaricomycotina</taxon>
        <taxon>Agaricomycetes</taxon>
        <taxon>Agaricomycetidae</taxon>
        <taxon>Boletales</taxon>
        <taxon>Sclerodermatineae</taxon>
        <taxon>Pisolithaceae</taxon>
        <taxon>Pisolithus</taxon>
    </lineage>
</organism>
<dbReference type="Proteomes" id="UP000054217">
    <property type="component" value="Unassembled WGS sequence"/>
</dbReference>
<protein>
    <submittedName>
        <fullName evidence="2">Uncharacterized protein</fullName>
    </submittedName>
</protein>
<dbReference type="AlphaFoldDB" id="A0A0C3NJ82"/>
<feature type="region of interest" description="Disordered" evidence="1">
    <location>
        <begin position="117"/>
        <end position="165"/>
    </location>
</feature>
<feature type="region of interest" description="Disordered" evidence="1">
    <location>
        <begin position="199"/>
        <end position="288"/>
    </location>
</feature>
<feature type="compositionally biased region" description="Pro residues" evidence="1">
    <location>
        <begin position="145"/>
        <end position="159"/>
    </location>
</feature>
<evidence type="ECO:0000313" key="3">
    <source>
        <dbReference type="Proteomes" id="UP000054217"/>
    </source>
</evidence>
<dbReference type="InParanoid" id="A0A0C3NJ82"/>
<dbReference type="HOGENOM" id="CLU_737920_0_0_1"/>
<name>A0A0C3NJ82_PISTI</name>
<accession>A0A0C3NJ82</accession>
<evidence type="ECO:0000256" key="1">
    <source>
        <dbReference type="SAM" id="MobiDB-lite"/>
    </source>
</evidence>
<reference evidence="3" key="2">
    <citation type="submission" date="2015-01" db="EMBL/GenBank/DDBJ databases">
        <title>Evolutionary Origins and Diversification of the Mycorrhizal Mutualists.</title>
        <authorList>
            <consortium name="DOE Joint Genome Institute"/>
            <consortium name="Mycorrhizal Genomics Consortium"/>
            <person name="Kohler A."/>
            <person name="Kuo A."/>
            <person name="Nagy L.G."/>
            <person name="Floudas D."/>
            <person name="Copeland A."/>
            <person name="Barry K.W."/>
            <person name="Cichocki N."/>
            <person name="Veneault-Fourrey C."/>
            <person name="LaButti K."/>
            <person name="Lindquist E.A."/>
            <person name="Lipzen A."/>
            <person name="Lundell T."/>
            <person name="Morin E."/>
            <person name="Murat C."/>
            <person name="Riley R."/>
            <person name="Ohm R."/>
            <person name="Sun H."/>
            <person name="Tunlid A."/>
            <person name="Henrissat B."/>
            <person name="Grigoriev I.V."/>
            <person name="Hibbett D.S."/>
            <person name="Martin F."/>
        </authorList>
    </citation>
    <scope>NUCLEOTIDE SEQUENCE [LARGE SCALE GENOMIC DNA]</scope>
    <source>
        <strain evidence="3">Marx 270</strain>
    </source>
</reference>
<reference evidence="2 3" key="1">
    <citation type="submission" date="2014-04" db="EMBL/GenBank/DDBJ databases">
        <authorList>
            <consortium name="DOE Joint Genome Institute"/>
            <person name="Kuo A."/>
            <person name="Kohler A."/>
            <person name="Costa M.D."/>
            <person name="Nagy L.G."/>
            <person name="Floudas D."/>
            <person name="Copeland A."/>
            <person name="Barry K.W."/>
            <person name="Cichocki N."/>
            <person name="Veneault-Fourrey C."/>
            <person name="LaButti K."/>
            <person name="Lindquist E.A."/>
            <person name="Lipzen A."/>
            <person name="Lundell T."/>
            <person name="Morin E."/>
            <person name="Murat C."/>
            <person name="Sun H."/>
            <person name="Tunlid A."/>
            <person name="Henrissat B."/>
            <person name="Grigoriev I.V."/>
            <person name="Hibbett D.S."/>
            <person name="Martin F."/>
            <person name="Nordberg H.P."/>
            <person name="Cantor M.N."/>
            <person name="Hua S.X."/>
        </authorList>
    </citation>
    <scope>NUCLEOTIDE SEQUENCE [LARGE SCALE GENOMIC DNA]</scope>
    <source>
        <strain evidence="2 3">Marx 270</strain>
    </source>
</reference>
<gene>
    <name evidence="2" type="ORF">M404DRAFT_1003340</name>
</gene>
<dbReference type="STRING" id="870435.A0A0C3NJ82"/>
<keyword evidence="3" id="KW-1185">Reference proteome</keyword>
<dbReference type="EMBL" id="KN831991">
    <property type="protein sequence ID" value="KIO01050.1"/>
    <property type="molecule type" value="Genomic_DNA"/>
</dbReference>